<protein>
    <submittedName>
        <fullName evidence="1">Uncharacterized protein</fullName>
    </submittedName>
</protein>
<dbReference type="EMBL" id="JACAQD010000012">
    <property type="protein sequence ID" value="NWC33055.1"/>
    <property type="molecule type" value="Genomic_DNA"/>
</dbReference>
<name>A0A7Y7YB57_9PSED</name>
<reference evidence="1 2" key="1">
    <citation type="submission" date="2020-04" db="EMBL/GenBank/DDBJ databases">
        <title>Molecular characterization of pseudomonads from Agaricus bisporus reveal novel blotch 2 pathogens in Western Europe.</title>
        <authorList>
            <person name="Taparia T."/>
            <person name="Krijger M."/>
            <person name="Haynes E."/>
            <person name="Elpinstone J.G."/>
            <person name="Noble R."/>
            <person name="Van Der Wolf J."/>
        </authorList>
    </citation>
    <scope>NUCLEOTIDE SEQUENCE [LARGE SCALE GENOMIC DNA]</scope>
    <source>
        <strain evidence="1 2">IPO3737</strain>
    </source>
</reference>
<evidence type="ECO:0000313" key="1">
    <source>
        <dbReference type="EMBL" id="NWC33055.1"/>
    </source>
</evidence>
<sequence>MSGSKKVIKVNLPKPTVLEVSGGKLHVPDLHGRPATAEVRYETIKVGDSILLVMDRLLEIYEITHVVSASDASSGKAKIAIDNEFLADDLGVRDANLYYYVNHDARSEGLAFTLTY</sequence>
<organism evidence="1 2">
    <name type="scientific">Pseudomonas gingeri</name>
    <dbReference type="NCBI Taxonomy" id="117681"/>
    <lineage>
        <taxon>Bacteria</taxon>
        <taxon>Pseudomonadati</taxon>
        <taxon>Pseudomonadota</taxon>
        <taxon>Gammaproteobacteria</taxon>
        <taxon>Pseudomonadales</taxon>
        <taxon>Pseudomonadaceae</taxon>
        <taxon>Pseudomonas</taxon>
    </lineage>
</organism>
<gene>
    <name evidence="1" type="ORF">HX876_11690</name>
</gene>
<accession>A0A7Y7YB57</accession>
<comment type="caution">
    <text evidence="1">The sequence shown here is derived from an EMBL/GenBank/DDBJ whole genome shotgun (WGS) entry which is preliminary data.</text>
</comment>
<proteinExistence type="predicted"/>
<dbReference type="Proteomes" id="UP000520592">
    <property type="component" value="Unassembled WGS sequence"/>
</dbReference>
<dbReference type="RefSeq" id="WP_177063346.1">
    <property type="nucleotide sequence ID" value="NZ_JACAPS010000057.1"/>
</dbReference>
<dbReference type="AlphaFoldDB" id="A0A7Y7YB57"/>
<evidence type="ECO:0000313" key="2">
    <source>
        <dbReference type="Proteomes" id="UP000520592"/>
    </source>
</evidence>